<dbReference type="Pfam" id="PF00307">
    <property type="entry name" value="CH"/>
    <property type="match status" value="1"/>
</dbReference>
<dbReference type="PANTHER" id="PTHR46756:SF18">
    <property type="entry name" value="GAS2-LIKE PROTEIN PICKLED EGGS"/>
    <property type="match status" value="1"/>
</dbReference>
<dbReference type="PROSITE" id="PS50021">
    <property type="entry name" value="CH"/>
    <property type="match status" value="1"/>
</dbReference>
<dbReference type="GO" id="GO:0005737">
    <property type="term" value="C:cytoplasm"/>
    <property type="evidence" value="ECO:0007669"/>
    <property type="project" value="TreeGrafter"/>
</dbReference>
<dbReference type="GeneTree" id="ENSGT00940000154849"/>
<dbReference type="Gene3D" id="1.10.418.10">
    <property type="entry name" value="Calponin-like domain"/>
    <property type="match status" value="1"/>
</dbReference>
<dbReference type="HOGENOM" id="CLU_025484_2_1_1"/>
<evidence type="ECO:0000313" key="2">
    <source>
        <dbReference type="Ensembl" id="ENSPMAP00000002297.1"/>
    </source>
</evidence>
<dbReference type="GO" id="GO:0001725">
    <property type="term" value="C:stress fiber"/>
    <property type="evidence" value="ECO:0007669"/>
    <property type="project" value="TreeGrafter"/>
</dbReference>
<dbReference type="PANTHER" id="PTHR46756">
    <property type="entry name" value="TRANSGELIN"/>
    <property type="match status" value="1"/>
</dbReference>
<dbReference type="GO" id="GO:0035371">
    <property type="term" value="C:microtubule plus-end"/>
    <property type="evidence" value="ECO:0007669"/>
    <property type="project" value="TreeGrafter"/>
</dbReference>
<reference evidence="2" key="1">
    <citation type="submission" date="2025-08" db="UniProtKB">
        <authorList>
            <consortium name="Ensembl"/>
        </authorList>
    </citation>
    <scope>IDENTIFICATION</scope>
</reference>
<accession>S4RAR6</accession>
<evidence type="ECO:0000259" key="1">
    <source>
        <dbReference type="PROSITE" id="PS50021"/>
    </source>
</evidence>
<dbReference type="GO" id="GO:0031110">
    <property type="term" value="P:regulation of microtubule polymerization or depolymerization"/>
    <property type="evidence" value="ECO:0007669"/>
    <property type="project" value="TreeGrafter"/>
</dbReference>
<dbReference type="STRING" id="7757.ENSPMAP00000002297"/>
<proteinExistence type="predicted"/>
<dbReference type="SMART" id="SM00033">
    <property type="entry name" value="CH"/>
    <property type="match status" value="1"/>
</dbReference>
<dbReference type="AlphaFoldDB" id="S4RAR6"/>
<dbReference type="Ensembl" id="ENSPMAT00000002308.1">
    <property type="protein sequence ID" value="ENSPMAP00000002297.1"/>
    <property type="gene ID" value="ENSPMAG00000002103.1"/>
</dbReference>
<dbReference type="OMA" id="MSQLWGH"/>
<name>S4RAR6_PETMA</name>
<sequence length="176" mass="19329">MHPAQVTVRAAAGRSVRPYRSELAYLHAMKEDLAQWLNVIFSDVAFDVSADNFTATLSAGWPLCRLANAVSRWALDCSRARDPGQGSNPGLGAHGLPRATFAARDRVATFLGWCRSELGIPEHLTFETNDLMEVGRQERRGGGERQVVLCLLEVARRGARMGGPAPELVMLERDIE</sequence>
<reference evidence="2" key="2">
    <citation type="submission" date="2025-09" db="UniProtKB">
        <authorList>
            <consortium name="Ensembl"/>
        </authorList>
    </citation>
    <scope>IDENTIFICATION</scope>
</reference>
<feature type="domain" description="Calponin-homology (CH)" evidence="1">
    <location>
        <begin position="27"/>
        <end position="159"/>
    </location>
</feature>
<dbReference type="GO" id="GO:0051015">
    <property type="term" value="F:actin filament binding"/>
    <property type="evidence" value="ECO:0007669"/>
    <property type="project" value="TreeGrafter"/>
</dbReference>
<protein>
    <recommendedName>
        <fullName evidence="1">Calponin-homology (CH) domain-containing protein</fullName>
    </recommendedName>
</protein>
<dbReference type="InterPro" id="IPR001715">
    <property type="entry name" value="CH_dom"/>
</dbReference>
<dbReference type="GO" id="GO:0001578">
    <property type="term" value="P:microtubule bundle formation"/>
    <property type="evidence" value="ECO:0007669"/>
    <property type="project" value="TreeGrafter"/>
</dbReference>
<dbReference type="GO" id="GO:0008093">
    <property type="term" value="F:cytoskeletal anchor activity"/>
    <property type="evidence" value="ECO:0007669"/>
    <property type="project" value="TreeGrafter"/>
</dbReference>
<dbReference type="GO" id="GO:1904825">
    <property type="term" value="P:protein localization to microtubule plus-end"/>
    <property type="evidence" value="ECO:0007669"/>
    <property type="project" value="TreeGrafter"/>
</dbReference>
<dbReference type="InterPro" id="IPR036872">
    <property type="entry name" value="CH_dom_sf"/>
</dbReference>
<dbReference type="SUPFAM" id="SSF47576">
    <property type="entry name" value="Calponin-homology domain, CH-domain"/>
    <property type="match status" value="1"/>
</dbReference>
<dbReference type="GO" id="GO:0051764">
    <property type="term" value="P:actin crosslink formation"/>
    <property type="evidence" value="ECO:0007669"/>
    <property type="project" value="TreeGrafter"/>
</dbReference>
<dbReference type="GO" id="GO:0005884">
    <property type="term" value="C:actin filament"/>
    <property type="evidence" value="ECO:0007669"/>
    <property type="project" value="TreeGrafter"/>
</dbReference>
<dbReference type="GO" id="GO:0008017">
    <property type="term" value="F:microtubule binding"/>
    <property type="evidence" value="ECO:0007669"/>
    <property type="project" value="TreeGrafter"/>
</dbReference>
<organism evidence="2">
    <name type="scientific">Petromyzon marinus</name>
    <name type="common">Sea lamprey</name>
    <dbReference type="NCBI Taxonomy" id="7757"/>
    <lineage>
        <taxon>Eukaryota</taxon>
        <taxon>Metazoa</taxon>
        <taxon>Chordata</taxon>
        <taxon>Craniata</taxon>
        <taxon>Vertebrata</taxon>
        <taxon>Cyclostomata</taxon>
        <taxon>Hyperoartia</taxon>
        <taxon>Petromyzontiformes</taxon>
        <taxon>Petromyzontidae</taxon>
        <taxon>Petromyzon</taxon>
    </lineage>
</organism>